<name>A0AAV2KKR4_KNICA</name>
<dbReference type="Proteomes" id="UP001497482">
    <property type="component" value="Chromosome 19"/>
</dbReference>
<keyword evidence="3" id="KW-0732">Signal</keyword>
<evidence type="ECO:0000256" key="2">
    <source>
        <dbReference type="ARBA" id="ARBA00022475"/>
    </source>
</evidence>
<gene>
    <name evidence="10" type="ORF">KC01_LOCUS19974</name>
</gene>
<dbReference type="InterPro" id="IPR036179">
    <property type="entry name" value="Ig-like_dom_sf"/>
</dbReference>
<protein>
    <recommendedName>
        <fullName evidence="9">Ig-like domain-containing protein</fullName>
    </recommendedName>
</protein>
<dbReference type="PROSITE" id="PS50835">
    <property type="entry name" value="IG_LIKE"/>
    <property type="match status" value="2"/>
</dbReference>
<evidence type="ECO:0000256" key="1">
    <source>
        <dbReference type="ARBA" id="ARBA00004236"/>
    </source>
</evidence>
<dbReference type="PANTHER" id="PTHR19433">
    <property type="entry name" value="T-CELL RECEPTOR ALPHA CHAIN V REGION-RELATED"/>
    <property type="match status" value="1"/>
</dbReference>
<dbReference type="AlphaFoldDB" id="A0AAV2KKR4"/>
<evidence type="ECO:0000256" key="5">
    <source>
        <dbReference type="ARBA" id="ARBA00023136"/>
    </source>
</evidence>
<keyword evidence="5 8" id="KW-0472">Membrane</keyword>
<reference evidence="10 11" key="1">
    <citation type="submission" date="2024-04" db="EMBL/GenBank/DDBJ databases">
        <authorList>
            <person name="Waldvogel A.-M."/>
            <person name="Schoenle A."/>
        </authorList>
    </citation>
    <scope>NUCLEOTIDE SEQUENCE [LARGE SCALE GENOMIC DNA]</scope>
</reference>
<dbReference type="PANTHER" id="PTHR19433:SF127">
    <property type="entry name" value="NITR9"/>
    <property type="match status" value="1"/>
</dbReference>
<dbReference type="Gene3D" id="2.60.40.10">
    <property type="entry name" value="Immunoglobulins"/>
    <property type="match status" value="2"/>
</dbReference>
<comment type="subcellular location">
    <subcellularLocation>
        <location evidence="1">Cell membrane</location>
    </subcellularLocation>
</comment>
<feature type="domain" description="Ig-like" evidence="9">
    <location>
        <begin position="21"/>
        <end position="107"/>
    </location>
</feature>
<dbReference type="InterPro" id="IPR007110">
    <property type="entry name" value="Ig-like_dom"/>
</dbReference>
<evidence type="ECO:0000256" key="4">
    <source>
        <dbReference type="ARBA" id="ARBA00022859"/>
    </source>
</evidence>
<feature type="transmembrane region" description="Helical" evidence="8">
    <location>
        <begin position="238"/>
        <end position="263"/>
    </location>
</feature>
<dbReference type="GO" id="GO:0009617">
    <property type="term" value="P:response to bacterium"/>
    <property type="evidence" value="ECO:0007669"/>
    <property type="project" value="TreeGrafter"/>
</dbReference>
<keyword evidence="2" id="KW-1003">Cell membrane</keyword>
<evidence type="ECO:0000256" key="8">
    <source>
        <dbReference type="SAM" id="Phobius"/>
    </source>
</evidence>
<dbReference type="CDD" id="cd00099">
    <property type="entry name" value="IgV"/>
    <property type="match status" value="1"/>
</dbReference>
<proteinExistence type="predicted"/>
<evidence type="ECO:0000313" key="10">
    <source>
        <dbReference type="EMBL" id="CAL1590462.1"/>
    </source>
</evidence>
<dbReference type="InterPro" id="IPR013106">
    <property type="entry name" value="Ig_V-set"/>
</dbReference>
<evidence type="ECO:0000256" key="3">
    <source>
        <dbReference type="ARBA" id="ARBA00022729"/>
    </source>
</evidence>
<dbReference type="SUPFAM" id="SSF48726">
    <property type="entry name" value="Immunoglobulin"/>
    <property type="match status" value="2"/>
</dbReference>
<dbReference type="EMBL" id="OZ035841">
    <property type="protein sequence ID" value="CAL1590462.1"/>
    <property type="molecule type" value="Genomic_DNA"/>
</dbReference>
<keyword evidence="4" id="KW-0391">Immunity</keyword>
<dbReference type="GO" id="GO:0002376">
    <property type="term" value="P:immune system process"/>
    <property type="evidence" value="ECO:0007669"/>
    <property type="project" value="UniProtKB-KW"/>
</dbReference>
<evidence type="ECO:0000313" key="11">
    <source>
        <dbReference type="Proteomes" id="UP001497482"/>
    </source>
</evidence>
<feature type="domain" description="Ig-like" evidence="9">
    <location>
        <begin position="128"/>
        <end position="211"/>
    </location>
</feature>
<organism evidence="10 11">
    <name type="scientific">Knipowitschia caucasica</name>
    <name type="common">Caucasian dwarf goby</name>
    <name type="synonym">Pomatoschistus caucasicus</name>
    <dbReference type="NCBI Taxonomy" id="637954"/>
    <lineage>
        <taxon>Eukaryota</taxon>
        <taxon>Metazoa</taxon>
        <taxon>Chordata</taxon>
        <taxon>Craniata</taxon>
        <taxon>Vertebrata</taxon>
        <taxon>Euteleostomi</taxon>
        <taxon>Actinopterygii</taxon>
        <taxon>Neopterygii</taxon>
        <taxon>Teleostei</taxon>
        <taxon>Neoteleostei</taxon>
        <taxon>Acanthomorphata</taxon>
        <taxon>Gobiaria</taxon>
        <taxon>Gobiiformes</taxon>
        <taxon>Gobioidei</taxon>
        <taxon>Gobiidae</taxon>
        <taxon>Gobiinae</taxon>
        <taxon>Knipowitschia</taxon>
    </lineage>
</organism>
<evidence type="ECO:0000259" key="9">
    <source>
        <dbReference type="PROSITE" id="PS50835"/>
    </source>
</evidence>
<evidence type="ECO:0000256" key="6">
    <source>
        <dbReference type="ARBA" id="ARBA00023157"/>
    </source>
</evidence>
<dbReference type="SMART" id="SM00406">
    <property type="entry name" value="IGv"/>
    <property type="match status" value="2"/>
</dbReference>
<keyword evidence="11" id="KW-1185">Reference proteome</keyword>
<keyword evidence="7" id="KW-0325">Glycoprotein</keyword>
<evidence type="ECO:0000256" key="7">
    <source>
        <dbReference type="ARBA" id="ARBA00023180"/>
    </source>
</evidence>
<dbReference type="InterPro" id="IPR003599">
    <property type="entry name" value="Ig_sub"/>
</dbReference>
<dbReference type="SMART" id="SM00409">
    <property type="entry name" value="IG"/>
    <property type="match status" value="2"/>
</dbReference>
<accession>A0AAV2KKR4</accession>
<keyword evidence="6" id="KW-1015">Disulfide bond</keyword>
<dbReference type="Pfam" id="PF07686">
    <property type="entry name" value="V-set"/>
    <property type="match status" value="2"/>
</dbReference>
<dbReference type="InterPro" id="IPR013783">
    <property type="entry name" value="Ig-like_fold"/>
</dbReference>
<dbReference type="GO" id="GO:0005886">
    <property type="term" value="C:plasma membrane"/>
    <property type="evidence" value="ECO:0007669"/>
    <property type="project" value="UniProtKB-SubCell"/>
</dbReference>
<keyword evidence="8" id="KW-0812">Transmembrane</keyword>
<dbReference type="InterPro" id="IPR052051">
    <property type="entry name" value="TCR_complex_component"/>
</dbReference>
<keyword evidence="8" id="KW-1133">Transmembrane helix</keyword>
<sequence>MAVLAHSSVIQDAGVVFTSVGGSVCLRCFYNSTTVASHYSWYKQRLGGNPVVLSTIYKFDTLRTRLVWLEKHPRLAVQRQEGLNHLHISDAQPEDEAVYFCGSSHNNVLEFGEGIFLKVQAPAAPIPPHITQTPAVARTPLGSSVTMNCSIHRGTCTDELCVYWFKHAHGLGLVLDADQSPSPEPGPQSCTFHLEKPSVHRSDSGTYFCAVAACGRVLFGNGTVLQIEEEDLRVHIKVLVWLSVLRMGVLLLLLCGCLLIYCLRSRGN</sequence>